<gene>
    <name evidence="9" type="ORF">RJ639_002692</name>
</gene>
<evidence type="ECO:0000313" key="10">
    <source>
        <dbReference type="Proteomes" id="UP001188597"/>
    </source>
</evidence>
<accession>A0AA88XJ46</accession>
<dbReference type="InterPro" id="IPR044647">
    <property type="entry name" value="RTNLB17/18/21"/>
</dbReference>
<keyword evidence="2 7" id="KW-0812">Transmembrane</keyword>
<dbReference type="EMBL" id="JAVXUP010000007">
    <property type="protein sequence ID" value="KAK3043390.1"/>
    <property type="molecule type" value="Genomic_DNA"/>
</dbReference>
<dbReference type="Proteomes" id="UP001188597">
    <property type="component" value="Unassembled WGS sequence"/>
</dbReference>
<feature type="compositionally biased region" description="Low complexity" evidence="6">
    <location>
        <begin position="46"/>
        <end position="62"/>
    </location>
</feature>
<keyword evidence="3" id="KW-0256">Endoplasmic reticulum</keyword>
<feature type="transmembrane region" description="Helical" evidence="7">
    <location>
        <begin position="196"/>
        <end position="214"/>
    </location>
</feature>
<proteinExistence type="predicted"/>
<feature type="transmembrane region" description="Helical" evidence="7">
    <location>
        <begin position="234"/>
        <end position="259"/>
    </location>
</feature>
<evidence type="ECO:0000256" key="3">
    <source>
        <dbReference type="ARBA" id="ARBA00022824"/>
    </source>
</evidence>
<feature type="region of interest" description="Disordered" evidence="6">
    <location>
        <begin position="143"/>
        <end position="169"/>
    </location>
</feature>
<evidence type="ECO:0000256" key="6">
    <source>
        <dbReference type="SAM" id="MobiDB-lite"/>
    </source>
</evidence>
<dbReference type="PANTHER" id="PTHR46626:SF2">
    <property type="entry name" value="RETICULON-LIKE PROTEIN B17"/>
    <property type="match status" value="1"/>
</dbReference>
<protein>
    <recommendedName>
        <fullName evidence="8">Reticulon domain-containing protein</fullName>
    </recommendedName>
</protein>
<feature type="compositionally biased region" description="Pro residues" evidence="6">
    <location>
        <begin position="1"/>
        <end position="11"/>
    </location>
</feature>
<evidence type="ECO:0000313" key="9">
    <source>
        <dbReference type="EMBL" id="KAK3043390.1"/>
    </source>
</evidence>
<dbReference type="InterPro" id="IPR003388">
    <property type="entry name" value="Reticulon"/>
</dbReference>
<feature type="domain" description="Reticulon" evidence="8">
    <location>
        <begin position="234"/>
        <end position="353"/>
    </location>
</feature>
<organism evidence="9 10">
    <name type="scientific">Escallonia herrerae</name>
    <dbReference type="NCBI Taxonomy" id="1293975"/>
    <lineage>
        <taxon>Eukaryota</taxon>
        <taxon>Viridiplantae</taxon>
        <taxon>Streptophyta</taxon>
        <taxon>Embryophyta</taxon>
        <taxon>Tracheophyta</taxon>
        <taxon>Spermatophyta</taxon>
        <taxon>Magnoliopsida</taxon>
        <taxon>eudicotyledons</taxon>
        <taxon>Gunneridae</taxon>
        <taxon>Pentapetalae</taxon>
        <taxon>asterids</taxon>
        <taxon>campanulids</taxon>
        <taxon>Escalloniales</taxon>
        <taxon>Escalloniaceae</taxon>
        <taxon>Escallonia</taxon>
    </lineage>
</organism>
<keyword evidence="4 7" id="KW-1133">Transmembrane helix</keyword>
<keyword evidence="10" id="KW-1185">Reference proteome</keyword>
<evidence type="ECO:0000256" key="2">
    <source>
        <dbReference type="ARBA" id="ARBA00022692"/>
    </source>
</evidence>
<comment type="subcellular location">
    <subcellularLocation>
        <location evidence="1">Endoplasmic reticulum membrane</location>
        <topology evidence="1">Multi-pass membrane protein</topology>
    </subcellularLocation>
</comment>
<dbReference type="Pfam" id="PF02453">
    <property type="entry name" value="Reticulon"/>
    <property type="match status" value="1"/>
</dbReference>
<feature type="compositionally biased region" description="Basic residues" evidence="6">
    <location>
        <begin position="143"/>
        <end position="154"/>
    </location>
</feature>
<feature type="non-terminal residue" evidence="9">
    <location>
        <position position="1"/>
    </location>
</feature>
<evidence type="ECO:0000256" key="7">
    <source>
        <dbReference type="SAM" id="Phobius"/>
    </source>
</evidence>
<feature type="region of interest" description="Disordered" evidence="6">
    <location>
        <begin position="1"/>
        <end position="62"/>
    </location>
</feature>
<evidence type="ECO:0000256" key="5">
    <source>
        <dbReference type="ARBA" id="ARBA00023136"/>
    </source>
</evidence>
<sequence>MDSSSPPPYHLPNPKTRPKSPTSRLARINTPISQEDTPPLSLQLVPSETTPSSSPSKPLPLRELLLLSPSPLRRSRTRLAERLEMVDDPAEVNGSRRRCKARSSAVALQGCASPRNNRRSRRRLEAEIREERDLGPVDDLVKPRKRRNVGRPKKEKLSNVPSIPSPRNDGDECNLERIGQVIIDLIMWNDVAKSSLWFGFGSLCFLSSCFARGIDFSSNLVYVGLNYLKMSDIMLYSIFSVILQLGLLFLGVSFCSNSICQRYSVENKREIKLKEDDILSVARLILPAANLGISKTRELFSGEPSMTLKVAPFLLIGAEYGHLITLWRLCALGFFISFTCPKLYSCYSVQLDKRGIRNSPPSPVKHLKFWVLETWEACAHKKIVAASAATAFWNLTAIKTRIFAAFMSLVLVRYCRQYSGGKAEEGDGVEAEEELPLQQQALVV</sequence>
<evidence type="ECO:0000259" key="8">
    <source>
        <dbReference type="Pfam" id="PF02453"/>
    </source>
</evidence>
<evidence type="ECO:0000256" key="4">
    <source>
        <dbReference type="ARBA" id="ARBA00022989"/>
    </source>
</evidence>
<dbReference type="AlphaFoldDB" id="A0AA88XJ46"/>
<dbReference type="GO" id="GO:0005789">
    <property type="term" value="C:endoplasmic reticulum membrane"/>
    <property type="evidence" value="ECO:0007669"/>
    <property type="project" value="UniProtKB-SubCell"/>
</dbReference>
<evidence type="ECO:0000256" key="1">
    <source>
        <dbReference type="ARBA" id="ARBA00004477"/>
    </source>
</evidence>
<name>A0AA88XJ46_9ASTE</name>
<comment type="caution">
    <text evidence="9">The sequence shown here is derived from an EMBL/GenBank/DDBJ whole genome shotgun (WGS) entry which is preliminary data.</text>
</comment>
<dbReference type="PANTHER" id="PTHR46626">
    <property type="entry name" value="RETICULON-LIKE PROTEIN B17"/>
    <property type="match status" value="1"/>
</dbReference>
<reference evidence="9" key="1">
    <citation type="submission" date="2022-12" db="EMBL/GenBank/DDBJ databases">
        <title>Draft genome assemblies for two species of Escallonia (Escalloniales).</title>
        <authorList>
            <person name="Chanderbali A."/>
            <person name="Dervinis C."/>
            <person name="Anghel I."/>
            <person name="Soltis D."/>
            <person name="Soltis P."/>
            <person name="Zapata F."/>
        </authorList>
    </citation>
    <scope>NUCLEOTIDE SEQUENCE</scope>
    <source>
        <strain evidence="9">UCBG64.0493</strain>
        <tissue evidence="9">Leaf</tissue>
    </source>
</reference>
<keyword evidence="5 7" id="KW-0472">Membrane</keyword>